<dbReference type="InterPro" id="IPR013083">
    <property type="entry name" value="Znf_RING/FYVE/PHD"/>
</dbReference>
<dbReference type="PANTHER" id="PTHR42647">
    <property type="entry name" value="SBP (S-RIBONUCLEASE BINDING PROTEIN) FAMILY PROTEIN"/>
    <property type="match status" value="1"/>
</dbReference>
<keyword evidence="2" id="KW-0479">Metal-binding</keyword>
<name>A0A4S4DDW4_CAMSN</name>
<dbReference type="InterPro" id="IPR023796">
    <property type="entry name" value="Serpin_dom"/>
</dbReference>
<dbReference type="AlphaFoldDB" id="A0A4S4DDW4"/>
<dbReference type="GO" id="GO:0008270">
    <property type="term" value="F:zinc ion binding"/>
    <property type="evidence" value="ECO:0007669"/>
    <property type="project" value="UniProtKB-KW"/>
</dbReference>
<gene>
    <name evidence="7" type="ORF">TEA_000474</name>
</gene>
<dbReference type="STRING" id="542762.A0A4S4DDW4"/>
<feature type="domain" description="Serpin" evidence="6">
    <location>
        <begin position="9"/>
        <end position="125"/>
    </location>
</feature>
<protein>
    <recommendedName>
        <fullName evidence="6">Serpin domain-containing protein</fullName>
    </recommendedName>
</protein>
<dbReference type="InterPro" id="IPR042178">
    <property type="entry name" value="Serpin_sf_1"/>
</dbReference>
<dbReference type="Gene3D" id="3.30.40.10">
    <property type="entry name" value="Zinc/RING finger domain, C3HC4 (zinc finger)"/>
    <property type="match status" value="1"/>
</dbReference>
<evidence type="ECO:0000256" key="4">
    <source>
        <dbReference type="ARBA" id="ARBA00022833"/>
    </source>
</evidence>
<reference evidence="7 8" key="1">
    <citation type="journal article" date="2018" name="Proc. Natl. Acad. Sci. U.S.A.">
        <title>Draft genome sequence of Camellia sinensis var. sinensis provides insights into the evolution of the tea genome and tea quality.</title>
        <authorList>
            <person name="Wei C."/>
            <person name="Yang H."/>
            <person name="Wang S."/>
            <person name="Zhao J."/>
            <person name="Liu C."/>
            <person name="Gao L."/>
            <person name="Xia E."/>
            <person name="Lu Y."/>
            <person name="Tai Y."/>
            <person name="She G."/>
            <person name="Sun J."/>
            <person name="Cao H."/>
            <person name="Tong W."/>
            <person name="Gao Q."/>
            <person name="Li Y."/>
            <person name="Deng W."/>
            <person name="Jiang X."/>
            <person name="Wang W."/>
            <person name="Chen Q."/>
            <person name="Zhang S."/>
            <person name="Li H."/>
            <person name="Wu J."/>
            <person name="Wang P."/>
            <person name="Li P."/>
            <person name="Shi C."/>
            <person name="Zheng F."/>
            <person name="Jian J."/>
            <person name="Huang B."/>
            <person name="Shan D."/>
            <person name="Shi M."/>
            <person name="Fang C."/>
            <person name="Yue Y."/>
            <person name="Li F."/>
            <person name="Li D."/>
            <person name="Wei S."/>
            <person name="Han B."/>
            <person name="Jiang C."/>
            <person name="Yin Y."/>
            <person name="Xia T."/>
            <person name="Zhang Z."/>
            <person name="Bennetzen J.L."/>
            <person name="Zhao S."/>
            <person name="Wan X."/>
        </authorList>
    </citation>
    <scope>NUCLEOTIDE SEQUENCE [LARGE SCALE GENOMIC DNA]</scope>
    <source>
        <strain evidence="8">cv. Shuchazao</strain>
        <tissue evidence="7">Leaf</tissue>
    </source>
</reference>
<keyword evidence="3" id="KW-0863">Zinc-finger</keyword>
<feature type="coiled-coil region" evidence="5">
    <location>
        <begin position="223"/>
        <end position="278"/>
    </location>
</feature>
<keyword evidence="4" id="KW-0862">Zinc</keyword>
<evidence type="ECO:0000256" key="2">
    <source>
        <dbReference type="ARBA" id="ARBA00022723"/>
    </source>
</evidence>
<evidence type="ECO:0000313" key="7">
    <source>
        <dbReference type="EMBL" id="THG00785.1"/>
    </source>
</evidence>
<dbReference type="Pfam" id="PF13920">
    <property type="entry name" value="zf-C3HC4_3"/>
    <property type="match status" value="1"/>
</dbReference>
<accession>A0A4S4DDW4</accession>
<evidence type="ECO:0000256" key="3">
    <source>
        <dbReference type="ARBA" id="ARBA00022771"/>
    </source>
</evidence>
<dbReference type="PANTHER" id="PTHR42647:SF22">
    <property type="entry name" value="BOI-RELATED E3 UBIQUITIN-PROTEIN LIGASE 2-RELATED"/>
    <property type="match status" value="1"/>
</dbReference>
<dbReference type="Gene3D" id="3.30.497.10">
    <property type="entry name" value="Antithrombin, subunit I, domain 2"/>
    <property type="match status" value="1"/>
</dbReference>
<dbReference type="Pfam" id="PF00079">
    <property type="entry name" value="Serpin"/>
    <property type="match status" value="1"/>
</dbReference>
<evidence type="ECO:0000259" key="6">
    <source>
        <dbReference type="Pfam" id="PF00079"/>
    </source>
</evidence>
<dbReference type="EMBL" id="SDRB02011597">
    <property type="protein sequence ID" value="THG00785.1"/>
    <property type="molecule type" value="Genomic_DNA"/>
</dbReference>
<dbReference type="Proteomes" id="UP000306102">
    <property type="component" value="Unassembled WGS sequence"/>
</dbReference>
<sequence length="372" mass="42332">MENQVLLKQIDKGSNFVLSPLSFHFMLSLIASGSTGRTLKQLLSYLGSKSIGDLNFMSSQFIPLTSMMSNVKGGKNKNNQISSPSISFANGLWIDRRFSLSPSYERILKASYDAKANEVDFANKNLMESGYGFNELCFNFPQNLQQKTQNQCFDNNGLLSKNNNHQSMPFSQSIAVQIEKQRQEIDRVISLQNERLRLTLQEQRKQQIALILRKYEVKTLVLLNQKDEEIAKAMNRAMELEDFLRRMEIENQTWQRVAKENEAMVVSLNNTIKQLRENACLVDGIEDAESCCDVMIYRGDNETGENRGYEKNQQENEEQGTRKMVCKSCNSRNSCVIFLPCRHLCSCKACQAFLDSCPVCGMAKKASIEALI</sequence>
<keyword evidence="8" id="KW-1185">Reference proteome</keyword>
<comment type="similarity">
    <text evidence="1">Belongs to the serpin family.</text>
</comment>
<dbReference type="FunFam" id="3.30.40.10:FF:000239">
    <property type="entry name" value="probable BOI-related E3 ubiquitin-protein ligase 2"/>
    <property type="match status" value="1"/>
</dbReference>
<organism evidence="7 8">
    <name type="scientific">Camellia sinensis var. sinensis</name>
    <name type="common">China tea</name>
    <dbReference type="NCBI Taxonomy" id="542762"/>
    <lineage>
        <taxon>Eukaryota</taxon>
        <taxon>Viridiplantae</taxon>
        <taxon>Streptophyta</taxon>
        <taxon>Embryophyta</taxon>
        <taxon>Tracheophyta</taxon>
        <taxon>Spermatophyta</taxon>
        <taxon>Magnoliopsida</taxon>
        <taxon>eudicotyledons</taxon>
        <taxon>Gunneridae</taxon>
        <taxon>Pentapetalae</taxon>
        <taxon>asterids</taxon>
        <taxon>Ericales</taxon>
        <taxon>Theaceae</taxon>
        <taxon>Camellia</taxon>
    </lineage>
</organism>
<comment type="caution">
    <text evidence="7">The sequence shown here is derived from an EMBL/GenBank/DDBJ whole genome shotgun (WGS) entry which is preliminary data.</text>
</comment>
<dbReference type="GO" id="GO:0004842">
    <property type="term" value="F:ubiquitin-protein transferase activity"/>
    <property type="evidence" value="ECO:0007669"/>
    <property type="project" value="TreeGrafter"/>
</dbReference>
<dbReference type="InterPro" id="IPR036186">
    <property type="entry name" value="Serpin_sf"/>
</dbReference>
<evidence type="ECO:0000256" key="5">
    <source>
        <dbReference type="SAM" id="Coils"/>
    </source>
</evidence>
<keyword evidence="5" id="KW-0175">Coiled coil</keyword>
<dbReference type="SUPFAM" id="SSF56574">
    <property type="entry name" value="Serpins"/>
    <property type="match status" value="1"/>
</dbReference>
<evidence type="ECO:0000313" key="8">
    <source>
        <dbReference type="Proteomes" id="UP000306102"/>
    </source>
</evidence>
<dbReference type="FunFam" id="1.10.1170.10:FF:000002">
    <property type="entry name" value="Baculoviral IAP repeat containing 7"/>
    <property type="match status" value="1"/>
</dbReference>
<evidence type="ECO:0000256" key="1">
    <source>
        <dbReference type="ARBA" id="ARBA00009500"/>
    </source>
</evidence>
<proteinExistence type="inferred from homology"/>